<dbReference type="AlphaFoldDB" id="A0A2X2CH05"/>
<evidence type="ECO:0000313" key="1">
    <source>
        <dbReference type="EMBL" id="SPY99465.1"/>
    </source>
</evidence>
<reference evidence="1 2" key="1">
    <citation type="submission" date="2018-06" db="EMBL/GenBank/DDBJ databases">
        <authorList>
            <consortium name="Pathogen Informatics"/>
            <person name="Doyle S."/>
        </authorList>
    </citation>
    <scope>NUCLEOTIDE SEQUENCE [LARGE SCALE GENOMIC DNA]</scope>
    <source>
        <strain evidence="1 2">NCTC10975</strain>
    </source>
</reference>
<sequence length="78" mass="9046">METVEKKSIAGQQTAIQTDFSTRNALARIIRCLFAEKLLDDNKLQVFNDENNVKYPLSDGIHILQFNQTTVFSCKYRY</sequence>
<gene>
    <name evidence="1" type="ORF">NCTC10975_03347</name>
</gene>
<accession>A0A2X2CH05</accession>
<protein>
    <submittedName>
        <fullName evidence="1">Siderophore biosynthesis protein</fullName>
    </submittedName>
</protein>
<name>A0A2X2CH05_PROMI</name>
<dbReference type="EMBL" id="UAUE01000025">
    <property type="protein sequence ID" value="SPY99465.1"/>
    <property type="molecule type" value="Genomic_DNA"/>
</dbReference>
<evidence type="ECO:0000313" key="2">
    <source>
        <dbReference type="Proteomes" id="UP000251485"/>
    </source>
</evidence>
<dbReference type="Proteomes" id="UP000251485">
    <property type="component" value="Unassembled WGS sequence"/>
</dbReference>
<organism evidence="1 2">
    <name type="scientific">Proteus mirabilis</name>
    <dbReference type="NCBI Taxonomy" id="584"/>
    <lineage>
        <taxon>Bacteria</taxon>
        <taxon>Pseudomonadati</taxon>
        <taxon>Pseudomonadota</taxon>
        <taxon>Gammaproteobacteria</taxon>
        <taxon>Enterobacterales</taxon>
        <taxon>Morganellaceae</taxon>
        <taxon>Proteus</taxon>
    </lineage>
</organism>
<proteinExistence type="predicted"/>